<reference evidence="2 3" key="1">
    <citation type="submission" date="2016-11" db="EMBL/GenBank/DDBJ databases">
        <title>The macronuclear genome of Stentor coeruleus: a giant cell with tiny introns.</title>
        <authorList>
            <person name="Slabodnick M."/>
            <person name="Ruby J.G."/>
            <person name="Reiff S.B."/>
            <person name="Swart E.C."/>
            <person name="Gosai S."/>
            <person name="Prabakaran S."/>
            <person name="Witkowska E."/>
            <person name="Larue G.E."/>
            <person name="Fisher S."/>
            <person name="Freeman R.M."/>
            <person name="Gunawardena J."/>
            <person name="Chu W."/>
            <person name="Stover N.A."/>
            <person name="Gregory B.D."/>
            <person name="Nowacki M."/>
            <person name="Derisi J."/>
            <person name="Roy S.W."/>
            <person name="Marshall W.F."/>
            <person name="Sood P."/>
        </authorList>
    </citation>
    <scope>NUCLEOTIDE SEQUENCE [LARGE SCALE GENOMIC DNA]</scope>
    <source>
        <strain evidence="2">WM001</strain>
    </source>
</reference>
<dbReference type="Proteomes" id="UP000187209">
    <property type="component" value="Unassembled WGS sequence"/>
</dbReference>
<feature type="coiled-coil region" evidence="1">
    <location>
        <begin position="694"/>
        <end position="801"/>
    </location>
</feature>
<feature type="coiled-coil region" evidence="1">
    <location>
        <begin position="56"/>
        <end position="145"/>
    </location>
</feature>
<feature type="coiled-coil region" evidence="1">
    <location>
        <begin position="964"/>
        <end position="1032"/>
    </location>
</feature>
<evidence type="ECO:0000256" key="1">
    <source>
        <dbReference type="SAM" id="Coils"/>
    </source>
</evidence>
<gene>
    <name evidence="2" type="ORF">SteCoe_1859</name>
</gene>
<accession>A0A1R2D0Q0</accession>
<name>A0A1R2D0Q0_9CILI</name>
<feature type="coiled-coil region" evidence="1">
    <location>
        <begin position="364"/>
        <end position="470"/>
    </location>
</feature>
<proteinExistence type="predicted"/>
<dbReference type="EMBL" id="MPUH01000020">
    <property type="protein sequence ID" value="OMJ94838.1"/>
    <property type="molecule type" value="Genomic_DNA"/>
</dbReference>
<protein>
    <submittedName>
        <fullName evidence="2">Uncharacterized protein</fullName>
    </submittedName>
</protein>
<feature type="coiled-coil region" evidence="1">
    <location>
        <begin position="829"/>
        <end position="856"/>
    </location>
</feature>
<feature type="coiled-coil region" evidence="1">
    <location>
        <begin position="196"/>
        <end position="331"/>
    </location>
</feature>
<feature type="coiled-coil region" evidence="1">
    <location>
        <begin position="601"/>
        <end position="635"/>
    </location>
</feature>
<organism evidence="2 3">
    <name type="scientific">Stentor coeruleus</name>
    <dbReference type="NCBI Taxonomy" id="5963"/>
    <lineage>
        <taxon>Eukaryota</taxon>
        <taxon>Sar</taxon>
        <taxon>Alveolata</taxon>
        <taxon>Ciliophora</taxon>
        <taxon>Postciliodesmatophora</taxon>
        <taxon>Heterotrichea</taxon>
        <taxon>Heterotrichida</taxon>
        <taxon>Stentoridae</taxon>
        <taxon>Stentor</taxon>
    </lineage>
</organism>
<comment type="caution">
    <text evidence="2">The sequence shown here is derived from an EMBL/GenBank/DDBJ whole genome shotgun (WGS) entry which is preliminary data.</text>
</comment>
<evidence type="ECO:0000313" key="3">
    <source>
        <dbReference type="Proteomes" id="UP000187209"/>
    </source>
</evidence>
<evidence type="ECO:0000313" key="2">
    <source>
        <dbReference type="EMBL" id="OMJ94838.1"/>
    </source>
</evidence>
<sequence>MQSLESALEKNQTTYENEIGYLKEYIDLLKKKTSSTDHPQDLYTNCSFCKEKSYKIFKLINENEKLKSSLQSLESQYQLLKNDNNNKKQEILQLSRQKHEQKDLNELFNLISSLEKTNNQNEDYIQKAKEDKKHLEALIKQKNSIIKSIENTKTISISSNDNKIEDMCKFKQSLQRKVDESIKLCEKKFVGTMERAEALDEESERLRKISRILKEKLNELQEKSKNWPDNESFSCRKFKELESENIKLEDRVDQVLEEKRLLEEKINKLEDELRLSCEKNKKMMGELTKSTDFMRKLEGRLEKTEENFLLMKQEMEKSKDVANKAQKSEQEIKEKYDKLYSKMQSSMPSNLKNISSDSVTKASQDELKKELNSLNELIKSMNVVHSKLENDNKNFIGQIQILKEELLKEKNMSHKCLVKKSEFDMKELIDQLEKKKNYIENLYDQAEESNKILREQIASKNLEIEKLQRIIAKSVENMIEIQIDDKKHMMIKNLQNNAGELDYLKTLTERCERVQQDKLSIRYLDIIDELIEKIKNYVYSTDYLQESLSESESKLTSYHETIHQLEGKLKDLTEKNYFQANTIQSLQRKIEESESPTQIPTQEHDQKILKLKQQLKNKKTEVKMLQDILQKSLKKLFQSDSESDKHRPYLQPKGMMSTKNLAKLRNVPTELIPIKSWEIIRDLIEKLDYVIKKNDELDEILKNSQAQVQDLSLTLNSKNEAFNEYNEILLAKQALETAAVKDQKEKDKLISEINMLRAENKSLMKKKINLKNKRDEMLRKIENLENDIIKHRNDFDKVYEDEKLVLKIEEVKEQLKIAQGLICDYKYTEKDLKEKLEKEKACNEDLNNRLKGLEVKKSKVKPNYENIPRKLKKMIPKNNYGYEHTVNDMKNIVDQEEYEYQQFTIQLEGNKNLALGIMSKEKSKFLNERMAQQGRFLKELQEKLLSLEYLPTLVNQIDIANSEILTQTEKLGVLTNELSKAEEKISSQGLIIEDLEQKLHELDNYQEILNELLEANKKLDRQSQIIDELQEKLRSQIISESFYKDSETLSNIEPHKNLNKPNPNFREANAKSLFLPTSKTIDDQNISSLKSSFKDPRQNFQMKKVINDEKMPESFEEAKSHILILRQALEDLKYKKPQQSGFTEEIPSEIILPEKEEKLLAKLKYQNNLITELENKNFELEARFNRIRNKNNILESNTKKYSENVEKVFKDVNKKIQVIEKNLNSKEERVQKVFNDYLRFKKKYIAGIQEKARVLIENMQFGQIESFEDEGAGMEKDDVIHLLKARVEFLQDKIDCLVRSNHATKEIIENISDKAQDAIDLIST</sequence>
<keyword evidence="1" id="KW-0175">Coiled coil</keyword>
<dbReference type="OrthoDB" id="5984396at2759"/>
<feature type="coiled-coil region" evidence="1">
    <location>
        <begin position="1156"/>
        <end position="1236"/>
    </location>
</feature>
<keyword evidence="3" id="KW-1185">Reference proteome</keyword>